<feature type="compositionally biased region" description="Pro residues" evidence="1">
    <location>
        <begin position="91"/>
        <end position="102"/>
    </location>
</feature>
<dbReference type="EMBL" id="JACVVK020000255">
    <property type="protein sequence ID" value="KAK7481888.1"/>
    <property type="molecule type" value="Genomic_DNA"/>
</dbReference>
<evidence type="ECO:0000256" key="1">
    <source>
        <dbReference type="SAM" id="MobiDB-lite"/>
    </source>
</evidence>
<sequence length="143" mass="15816">MPQSVLFFTIHTKYAAEDRKCTSESMAWWNNTPPLPPDKRYTDTAAKADTENATRRSQAKKAPKTSNTARRRSFKEPIQRMPKTATGSKSPPRPPSPPPVAPGPVRGSLDERRLTGLTSLFLAVASYQYNQAALAHPAFHQAP</sequence>
<dbReference type="AlphaFoldDB" id="A0ABD0K4T4"/>
<name>A0ABD0K4T4_9CAEN</name>
<protein>
    <submittedName>
        <fullName evidence="2">Uncharacterized protein</fullName>
    </submittedName>
</protein>
<proteinExistence type="predicted"/>
<gene>
    <name evidence="2" type="ORF">BaRGS_00026914</name>
</gene>
<accession>A0ABD0K4T4</accession>
<organism evidence="2 3">
    <name type="scientific">Batillaria attramentaria</name>
    <dbReference type="NCBI Taxonomy" id="370345"/>
    <lineage>
        <taxon>Eukaryota</taxon>
        <taxon>Metazoa</taxon>
        <taxon>Spiralia</taxon>
        <taxon>Lophotrochozoa</taxon>
        <taxon>Mollusca</taxon>
        <taxon>Gastropoda</taxon>
        <taxon>Caenogastropoda</taxon>
        <taxon>Sorbeoconcha</taxon>
        <taxon>Cerithioidea</taxon>
        <taxon>Batillariidae</taxon>
        <taxon>Batillaria</taxon>
    </lineage>
</organism>
<comment type="caution">
    <text evidence="2">The sequence shown here is derived from an EMBL/GenBank/DDBJ whole genome shotgun (WGS) entry which is preliminary data.</text>
</comment>
<keyword evidence="3" id="KW-1185">Reference proteome</keyword>
<feature type="compositionally biased region" description="Basic residues" evidence="1">
    <location>
        <begin position="57"/>
        <end position="73"/>
    </location>
</feature>
<reference evidence="2 3" key="1">
    <citation type="journal article" date="2023" name="Sci. Data">
        <title>Genome assembly of the Korean intertidal mud-creeper Batillaria attramentaria.</title>
        <authorList>
            <person name="Patra A.K."/>
            <person name="Ho P.T."/>
            <person name="Jun S."/>
            <person name="Lee S.J."/>
            <person name="Kim Y."/>
            <person name="Won Y.J."/>
        </authorList>
    </citation>
    <scope>NUCLEOTIDE SEQUENCE [LARGE SCALE GENOMIC DNA]</scope>
    <source>
        <strain evidence="2">Wonlab-2016</strain>
    </source>
</reference>
<feature type="region of interest" description="Disordered" evidence="1">
    <location>
        <begin position="23"/>
        <end position="111"/>
    </location>
</feature>
<feature type="compositionally biased region" description="Basic and acidic residues" evidence="1">
    <location>
        <begin position="37"/>
        <end position="54"/>
    </location>
</feature>
<evidence type="ECO:0000313" key="2">
    <source>
        <dbReference type="EMBL" id="KAK7481888.1"/>
    </source>
</evidence>
<dbReference type="Proteomes" id="UP001519460">
    <property type="component" value="Unassembled WGS sequence"/>
</dbReference>
<feature type="compositionally biased region" description="Polar residues" evidence="1">
    <location>
        <begin position="23"/>
        <end position="32"/>
    </location>
</feature>
<evidence type="ECO:0000313" key="3">
    <source>
        <dbReference type="Proteomes" id="UP001519460"/>
    </source>
</evidence>